<dbReference type="EMBL" id="HBUE01131637">
    <property type="protein sequence ID" value="CAG6496690.1"/>
    <property type="molecule type" value="Transcribed_RNA"/>
</dbReference>
<evidence type="ECO:0000313" key="1">
    <source>
        <dbReference type="EMBL" id="CAG6496690.1"/>
    </source>
</evidence>
<dbReference type="AlphaFoldDB" id="A0A8D8CSR7"/>
<sequence>MTVTRTETKQHVFFNGKALRKCFTWNCLSSSRVPASHFGRIWCDLARRKNLQENASNVTPRVECRRKYDFLLFIDFLPCHFRETKLTKNKFCEKTACTFFYVYTLQRTELKQTTICYRMSGTN</sequence>
<name>A0A8D8CSR7_CULPI</name>
<protein>
    <submittedName>
        <fullName evidence="1">(northern house mosquito) hypothetical protein</fullName>
    </submittedName>
</protein>
<proteinExistence type="predicted"/>
<reference evidence="1" key="1">
    <citation type="submission" date="2021-05" db="EMBL/GenBank/DDBJ databases">
        <authorList>
            <person name="Alioto T."/>
            <person name="Alioto T."/>
            <person name="Gomez Garrido J."/>
        </authorList>
    </citation>
    <scope>NUCLEOTIDE SEQUENCE</scope>
</reference>
<organism evidence="1">
    <name type="scientific">Culex pipiens</name>
    <name type="common">House mosquito</name>
    <dbReference type="NCBI Taxonomy" id="7175"/>
    <lineage>
        <taxon>Eukaryota</taxon>
        <taxon>Metazoa</taxon>
        <taxon>Ecdysozoa</taxon>
        <taxon>Arthropoda</taxon>
        <taxon>Hexapoda</taxon>
        <taxon>Insecta</taxon>
        <taxon>Pterygota</taxon>
        <taxon>Neoptera</taxon>
        <taxon>Endopterygota</taxon>
        <taxon>Diptera</taxon>
        <taxon>Nematocera</taxon>
        <taxon>Culicoidea</taxon>
        <taxon>Culicidae</taxon>
        <taxon>Culicinae</taxon>
        <taxon>Culicini</taxon>
        <taxon>Culex</taxon>
        <taxon>Culex</taxon>
    </lineage>
</organism>
<accession>A0A8D8CSR7</accession>